<evidence type="ECO:0000259" key="14">
    <source>
        <dbReference type="Pfam" id="PF02355"/>
    </source>
</evidence>
<dbReference type="Pfam" id="PF02355">
    <property type="entry name" value="SecD_SecF_C"/>
    <property type="match status" value="2"/>
</dbReference>
<feature type="transmembrane region" description="Helical" evidence="12">
    <location>
        <begin position="679"/>
        <end position="697"/>
    </location>
</feature>
<evidence type="ECO:0000259" key="15">
    <source>
        <dbReference type="Pfam" id="PF21760"/>
    </source>
</evidence>
<dbReference type="PRINTS" id="PR01755">
    <property type="entry name" value="SECFTRNLCASE"/>
</dbReference>
<evidence type="ECO:0000313" key="16">
    <source>
        <dbReference type="EMBL" id="SQI55827.1"/>
    </source>
</evidence>
<dbReference type="InterPro" id="IPR005791">
    <property type="entry name" value="SecD"/>
</dbReference>
<evidence type="ECO:0000256" key="1">
    <source>
        <dbReference type="ARBA" id="ARBA00004651"/>
    </source>
</evidence>
<dbReference type="EMBL" id="LS483476">
    <property type="protein sequence ID" value="SQI55827.1"/>
    <property type="molecule type" value="Genomic_DNA"/>
</dbReference>
<dbReference type="PANTHER" id="PTHR30081">
    <property type="entry name" value="PROTEIN-EXPORT MEMBRANE PROTEIN SEC"/>
    <property type="match status" value="1"/>
</dbReference>
<comment type="similarity">
    <text evidence="13">Belongs to the SecD/SecF family. SecF subfamily.</text>
</comment>
<evidence type="ECO:0000256" key="12">
    <source>
        <dbReference type="HAMAP-Rule" id="MF_01463"/>
    </source>
</evidence>
<comment type="similarity">
    <text evidence="10">In the C-terminal section; belongs to the SecD/SecF family. SecF subfamily.</text>
</comment>
<dbReference type="InterPro" id="IPR048634">
    <property type="entry name" value="SecD_SecF_C"/>
</dbReference>
<dbReference type="InterPro" id="IPR022813">
    <property type="entry name" value="SecD/SecF_arch_bac"/>
</dbReference>
<dbReference type="FunFam" id="1.20.1640.10:FF:000024">
    <property type="entry name" value="Multifunctional fusion protein"/>
    <property type="match status" value="1"/>
</dbReference>
<accession>A0A2X4VUA8</accession>
<feature type="transmembrane region" description="Helical" evidence="12">
    <location>
        <begin position="355"/>
        <end position="377"/>
    </location>
</feature>
<protein>
    <recommendedName>
        <fullName evidence="12 13">Multifunctional fusion protein</fullName>
    </recommendedName>
    <domain>
        <recommendedName>
            <fullName evidence="12">Protein translocase subunit SecD</fullName>
        </recommendedName>
    </domain>
    <domain>
        <recommendedName>
            <fullName evidence="13">Protein-export membrane protein SecF</fullName>
        </recommendedName>
    </domain>
</protein>
<evidence type="ECO:0000256" key="10">
    <source>
        <dbReference type="ARBA" id="ARBA00060856"/>
    </source>
</evidence>
<keyword evidence="7 12" id="KW-0811">Translocation</keyword>
<gene>
    <name evidence="16" type="primary">secDF</name>
    <name evidence="12" type="synonym">secD</name>
    <name evidence="13" type="synonym">secF</name>
    <name evidence="16" type="ORF">NCTC4824_01576</name>
</gene>
<comment type="function">
    <text evidence="9 12">Part of the Sec protein translocase complex. Interacts with the SecYEG preprotein conducting channel. SecDF uses the proton motive force (PMF) to complete protein translocation after the ATP-dependent function of SecA.</text>
</comment>
<keyword evidence="17" id="KW-1185">Reference proteome</keyword>
<comment type="subunit">
    <text evidence="13">Forms a complex with SecD. Part of the essential Sec protein translocation apparatus which comprises SecA, SecYEG and auxiliary proteins SecDF. Other proteins may also be involved.</text>
</comment>
<comment type="subunit">
    <text evidence="12">Forms a complex with SecF. Part of the essential Sec protein translocation apparatus which comprises SecA, SecYEG and auxiliary proteins SecDF. Other proteins may also be involved.</text>
</comment>
<sequence length="756" mass="83197">MVKRSRIVAFFLIIIFIASIIGGTSNTIVKNIKLGLDLQGGFEVLYDVKPVNKDQKIDRDALVHTTDALNKRVNVLGVSEPNIQIEGNDRIRVQLAGVEDQNQAREILGTQATLTFRDVNDNIMLDGTDLVEGAAKFTFSSQNNQPIVLVEMKDREKFREVTEKIVKMAPNNQLVIWLDFEEGVDSFKEAYGTDNPKLLSAPNVNEVFNQTSVSIEGSFTKEEAENLANLLNAGALPVKLKEVYSTSVGAKFGEEALNKTVVAGAIGIALVFLFMLIYYRVPGLVATITLSIYIYLILLIFDLMNGVLTLPGIAALILGVGMAVDANILTYERLKEEIKIGRSLKSAFQAGNKSSFVAILDANITTLLAGGVLFYFGNSSVKGFATVLIVSILLSFVTAVFGSRLLLGLLINSGLMKNKPGWFGVKRSVIHQLSENVTAKDLKTRFDRFDFVKHRKKFYIISSVLLVSGLIILSIFRFNLGIDFSSGTRVEIDAGKPLTAQEVTKELKVINLDTDDIVLSGTNHEIGVARYKGVLSAEEIASLKTHFNEKYGAEPNVSTVSPTVGKELLKNAFYALLIAAIGIVIYVSFRFEFAMGLSSILGLVHDAFFIIAFFSLTRLEIDLTFIAAVLTIIGYSINDTIVTFDRIRENMVAKKRFKTEEDIAEVVNKGLQQTLTRSVNTVLTVIVTVVALLIFGSESIQNFSIALLVGLLAGTYSSVFISAQLWYDLKVKELRKNGPIDTVKEKKKWSSDEPQV</sequence>
<keyword evidence="6 12" id="KW-1133">Transmembrane helix</keyword>
<dbReference type="HAMAP" id="MF_01463_B">
    <property type="entry name" value="SecD_B"/>
    <property type="match status" value="1"/>
</dbReference>
<feature type="transmembrane region" description="Helical" evidence="12">
    <location>
        <begin position="261"/>
        <end position="279"/>
    </location>
</feature>
<feature type="transmembrane region" description="Helical" evidence="12">
    <location>
        <begin position="703"/>
        <end position="727"/>
    </location>
</feature>
<dbReference type="GO" id="GO:0006605">
    <property type="term" value="P:protein targeting"/>
    <property type="evidence" value="ECO:0007669"/>
    <property type="project" value="UniProtKB-UniRule"/>
</dbReference>
<proteinExistence type="inferred from homology"/>
<dbReference type="InterPro" id="IPR048631">
    <property type="entry name" value="SecD_1st"/>
</dbReference>
<keyword evidence="3 12" id="KW-1003">Cell membrane</keyword>
<feature type="transmembrane region" description="Helical" evidence="12">
    <location>
        <begin position="458"/>
        <end position="476"/>
    </location>
</feature>
<dbReference type="FunFam" id="1.20.1640.10:FF:000004">
    <property type="entry name" value="Protein translocase subunit SecD"/>
    <property type="match status" value="1"/>
</dbReference>
<keyword evidence="2 12" id="KW-0813">Transport</keyword>
<dbReference type="Gene3D" id="3.30.70.3220">
    <property type="match status" value="1"/>
</dbReference>
<dbReference type="STRING" id="1348624.GCA_001591545_00661"/>
<feature type="transmembrane region" description="Helical" evidence="12">
    <location>
        <begin position="572"/>
        <end position="589"/>
    </location>
</feature>
<feature type="domain" description="Protein translocase subunit SecDF P1" evidence="15">
    <location>
        <begin position="66"/>
        <end position="121"/>
    </location>
</feature>
<dbReference type="NCBIfam" id="TIGR00916">
    <property type="entry name" value="2A0604s01"/>
    <property type="match status" value="2"/>
</dbReference>
<dbReference type="InterPro" id="IPR022646">
    <property type="entry name" value="SecD/SecF_CS"/>
</dbReference>
<evidence type="ECO:0000256" key="7">
    <source>
        <dbReference type="ARBA" id="ARBA00023010"/>
    </source>
</evidence>
<reference evidence="16 17" key="1">
    <citation type="submission" date="2018-06" db="EMBL/GenBank/DDBJ databases">
        <authorList>
            <consortium name="Pathogen Informatics"/>
            <person name="Doyle S."/>
        </authorList>
    </citation>
    <scope>NUCLEOTIDE SEQUENCE [LARGE SCALE GENOMIC DNA]</scope>
    <source>
        <strain evidence="16 17">NCTC4824</strain>
    </source>
</reference>
<dbReference type="InterPro" id="IPR022645">
    <property type="entry name" value="SecD/SecF_bac"/>
</dbReference>
<dbReference type="GO" id="GO:0005886">
    <property type="term" value="C:plasma membrane"/>
    <property type="evidence" value="ECO:0007669"/>
    <property type="project" value="UniProtKB-SubCell"/>
</dbReference>
<keyword evidence="4 12" id="KW-0812">Transmembrane</keyword>
<dbReference type="Pfam" id="PF07549">
    <property type="entry name" value="Sec_GG"/>
    <property type="match status" value="1"/>
</dbReference>
<dbReference type="PANTHER" id="PTHR30081:SF1">
    <property type="entry name" value="PROTEIN TRANSLOCASE SUBUNIT SECD"/>
    <property type="match status" value="1"/>
</dbReference>
<dbReference type="HAMAP" id="MF_01464_B">
    <property type="entry name" value="SecF_B"/>
    <property type="match status" value="1"/>
</dbReference>
<dbReference type="RefSeq" id="WP_066137247.1">
    <property type="nucleotide sequence ID" value="NZ_CBCSGM010000001.1"/>
</dbReference>
<evidence type="ECO:0000256" key="2">
    <source>
        <dbReference type="ARBA" id="ARBA00022448"/>
    </source>
</evidence>
<evidence type="ECO:0000256" key="5">
    <source>
        <dbReference type="ARBA" id="ARBA00022927"/>
    </source>
</evidence>
<evidence type="ECO:0000256" key="6">
    <source>
        <dbReference type="ARBA" id="ARBA00022989"/>
    </source>
</evidence>
<comment type="subcellular location">
    <subcellularLocation>
        <location evidence="1 12">Cell membrane</location>
        <topology evidence="1 12">Multi-pass membrane protein</topology>
    </subcellularLocation>
</comment>
<evidence type="ECO:0000256" key="4">
    <source>
        <dbReference type="ARBA" id="ARBA00022692"/>
    </source>
</evidence>
<dbReference type="NCBIfam" id="NF009581">
    <property type="entry name" value="PRK13024.1-1"/>
    <property type="match status" value="1"/>
</dbReference>
<evidence type="ECO:0000256" key="9">
    <source>
        <dbReference type="ARBA" id="ARBA00059018"/>
    </source>
</evidence>
<dbReference type="Pfam" id="PF21760">
    <property type="entry name" value="SecD_1st"/>
    <property type="match status" value="1"/>
</dbReference>
<feature type="domain" description="Protein export membrane protein SecD/SecF C-terminal" evidence="14">
    <location>
        <begin position="242"/>
        <end position="406"/>
    </location>
</feature>
<feature type="transmembrane region" description="Helical" evidence="12">
    <location>
        <begin position="383"/>
        <end position="407"/>
    </location>
</feature>
<feature type="transmembrane region" description="Helical" evidence="12">
    <location>
        <begin position="313"/>
        <end position="334"/>
    </location>
</feature>
<dbReference type="GO" id="GO:0015450">
    <property type="term" value="F:protein-transporting ATPase activity"/>
    <property type="evidence" value="ECO:0007669"/>
    <property type="project" value="InterPro"/>
</dbReference>
<evidence type="ECO:0000256" key="13">
    <source>
        <dbReference type="HAMAP-Rule" id="MF_01464"/>
    </source>
</evidence>
<keyword evidence="5 12" id="KW-0653">Protein transport</keyword>
<feature type="transmembrane region" description="Helical" evidence="12">
    <location>
        <begin position="284"/>
        <end position="301"/>
    </location>
</feature>
<dbReference type="NCBIfam" id="TIGR01129">
    <property type="entry name" value="secD"/>
    <property type="match status" value="1"/>
</dbReference>
<comment type="caution">
    <text evidence="12">Lacks conserved residue(s) required for the propagation of feature annotation.</text>
</comment>
<organism evidence="16 17">
    <name type="scientific">Lederbergia lenta</name>
    <name type="common">Bacillus lentus</name>
    <dbReference type="NCBI Taxonomy" id="1467"/>
    <lineage>
        <taxon>Bacteria</taxon>
        <taxon>Bacillati</taxon>
        <taxon>Bacillota</taxon>
        <taxon>Bacilli</taxon>
        <taxon>Bacillales</taxon>
        <taxon>Bacillaceae</taxon>
        <taxon>Lederbergia</taxon>
    </lineage>
</organism>
<dbReference type="KEGG" id="blen:NCTC4824_01576"/>
<dbReference type="GO" id="GO:0043952">
    <property type="term" value="P:protein transport by the Sec complex"/>
    <property type="evidence" value="ECO:0007669"/>
    <property type="project" value="UniProtKB-UniRule"/>
</dbReference>
<comment type="similarity">
    <text evidence="11">In the N-terminal section; belongs to the SecD/SecF family. SecD subfamily.</text>
</comment>
<dbReference type="NCBIfam" id="TIGR00966">
    <property type="entry name" value="transloc_SecF"/>
    <property type="match status" value="1"/>
</dbReference>
<dbReference type="AlphaFoldDB" id="A0A2X4VUA8"/>
<feature type="transmembrane region" description="Helical" evidence="12">
    <location>
        <begin position="623"/>
        <end position="644"/>
    </location>
</feature>
<comment type="similarity">
    <text evidence="12">Belongs to the SecD/SecF family. SecD subfamily.</text>
</comment>
<dbReference type="SUPFAM" id="SSF82866">
    <property type="entry name" value="Multidrug efflux transporter AcrB transmembrane domain"/>
    <property type="match status" value="2"/>
</dbReference>
<evidence type="ECO:0000256" key="8">
    <source>
        <dbReference type="ARBA" id="ARBA00023136"/>
    </source>
</evidence>
<dbReference type="GO" id="GO:0065002">
    <property type="term" value="P:intracellular protein transmembrane transport"/>
    <property type="evidence" value="ECO:0007669"/>
    <property type="project" value="UniProtKB-UniRule"/>
</dbReference>
<dbReference type="Gene3D" id="1.20.1640.10">
    <property type="entry name" value="Multidrug efflux transporter AcrB transmembrane domain"/>
    <property type="match status" value="2"/>
</dbReference>
<evidence type="ECO:0000256" key="3">
    <source>
        <dbReference type="ARBA" id="ARBA00022475"/>
    </source>
</evidence>
<keyword evidence="8 12" id="KW-0472">Membrane</keyword>
<dbReference type="Proteomes" id="UP000249134">
    <property type="component" value="Chromosome 1"/>
</dbReference>
<feature type="transmembrane region" description="Helical" evidence="12">
    <location>
        <begin position="596"/>
        <end position="617"/>
    </location>
</feature>
<name>A0A2X4VUA8_LEDLE</name>
<evidence type="ECO:0000256" key="11">
    <source>
        <dbReference type="ARBA" id="ARBA00061053"/>
    </source>
</evidence>
<feature type="domain" description="Protein export membrane protein SecD/SecF C-terminal" evidence="14">
    <location>
        <begin position="553"/>
        <end position="730"/>
    </location>
</feature>
<dbReference type="InterPro" id="IPR005665">
    <property type="entry name" value="SecF_bac"/>
</dbReference>
<evidence type="ECO:0000313" key="17">
    <source>
        <dbReference type="Proteomes" id="UP000249134"/>
    </source>
</evidence>
<dbReference type="InterPro" id="IPR055344">
    <property type="entry name" value="SecD_SecF_C_bact"/>
</dbReference>